<evidence type="ECO:0000256" key="5">
    <source>
        <dbReference type="SAM" id="Coils"/>
    </source>
</evidence>
<dbReference type="InterPro" id="IPR011053">
    <property type="entry name" value="Single_hybrid_motif"/>
</dbReference>
<accession>A0A1H4H6U9</accession>
<dbReference type="Gene3D" id="2.40.30.170">
    <property type="match status" value="1"/>
</dbReference>
<feature type="coiled-coil region" evidence="5">
    <location>
        <begin position="264"/>
        <end position="291"/>
    </location>
</feature>
<keyword evidence="2 6" id="KW-0812">Transmembrane</keyword>
<dbReference type="PANTHER" id="PTHR30386:SF26">
    <property type="entry name" value="TRANSPORT PROTEIN COMB"/>
    <property type="match status" value="1"/>
</dbReference>
<dbReference type="GO" id="GO:0016020">
    <property type="term" value="C:membrane"/>
    <property type="evidence" value="ECO:0007669"/>
    <property type="project" value="UniProtKB-SubCell"/>
</dbReference>
<keyword evidence="4 6" id="KW-0472">Membrane</keyword>
<evidence type="ECO:0000313" key="7">
    <source>
        <dbReference type="EMBL" id="SEB17140.1"/>
    </source>
</evidence>
<organism evidence="7 8">
    <name type="scientific">Pedobacter hartonius</name>
    <dbReference type="NCBI Taxonomy" id="425514"/>
    <lineage>
        <taxon>Bacteria</taxon>
        <taxon>Pseudomonadati</taxon>
        <taxon>Bacteroidota</taxon>
        <taxon>Sphingobacteriia</taxon>
        <taxon>Sphingobacteriales</taxon>
        <taxon>Sphingobacteriaceae</taxon>
        <taxon>Pedobacter</taxon>
    </lineage>
</organism>
<sequence>MENTEVPIITQERVVINEVSAPVEELHTEDIQDIVGTPPGSLMRWGITWVLIVLLGVMALTSFIRYPDVIKAQVRINAANAPKAVISRVSGNIVKILVKENDPVAEGQLLAWMESTADHRQILNLADKLDAIRNGHSEGKGMNIILDAPKGLRLGELQSSYQAFYQSYLTYSAATGNGIYLKRKTFIKNDLQHVSMQRSQLGEQGKLNEREFNLAAKNFERYDALAKKKIISSSEYEEQQAVFLAKQHPLQQIQSALLANENSYTAKMKELADLENQITEEKSKFAEALNSLISEIEKWKSQYILTARQSGTVAYTGIIQLNQYIQTGQEVFRIDPGSTLFFGEAKVRQYNMGKVKEGQEVLVKLDGYPFEEYGVLRGRMMRMTGAPYQDSIFLSKIKLSPITPQRHIQLRTGMIGTAEIITEDASLFKRLARNIRLLVDKKD</sequence>
<evidence type="ECO:0000256" key="3">
    <source>
        <dbReference type="ARBA" id="ARBA00022989"/>
    </source>
</evidence>
<proteinExistence type="predicted"/>
<comment type="subcellular location">
    <subcellularLocation>
        <location evidence="1">Membrane</location>
        <topology evidence="1">Single-pass membrane protein</topology>
    </subcellularLocation>
</comment>
<reference evidence="7 8" key="1">
    <citation type="submission" date="2016-10" db="EMBL/GenBank/DDBJ databases">
        <authorList>
            <person name="de Groot N.N."/>
        </authorList>
    </citation>
    <scope>NUCLEOTIDE SEQUENCE [LARGE SCALE GENOMIC DNA]</scope>
    <source>
        <strain evidence="7 8">DSM 19033</strain>
    </source>
</reference>
<dbReference type="STRING" id="425514.SAMN05443550_113148"/>
<evidence type="ECO:0000256" key="4">
    <source>
        <dbReference type="ARBA" id="ARBA00023136"/>
    </source>
</evidence>
<dbReference type="AlphaFoldDB" id="A0A1H4H6U9"/>
<dbReference type="PRINTS" id="PR01490">
    <property type="entry name" value="RTXTOXIND"/>
</dbReference>
<dbReference type="Gene3D" id="2.40.50.100">
    <property type="match status" value="1"/>
</dbReference>
<evidence type="ECO:0000256" key="6">
    <source>
        <dbReference type="SAM" id="Phobius"/>
    </source>
</evidence>
<gene>
    <name evidence="7" type="ORF">SAMN05443550_113148</name>
</gene>
<dbReference type="Proteomes" id="UP000198850">
    <property type="component" value="Unassembled WGS sequence"/>
</dbReference>
<protein>
    <submittedName>
        <fullName evidence="7">HlyD family secretion protein</fullName>
    </submittedName>
</protein>
<dbReference type="InterPro" id="IPR050739">
    <property type="entry name" value="MFP"/>
</dbReference>
<dbReference type="PANTHER" id="PTHR30386">
    <property type="entry name" value="MEMBRANE FUSION SUBUNIT OF EMRAB-TOLC MULTIDRUG EFFLUX PUMP"/>
    <property type="match status" value="1"/>
</dbReference>
<name>A0A1H4H6U9_9SPHI</name>
<dbReference type="SUPFAM" id="SSF51230">
    <property type="entry name" value="Single hybrid motif"/>
    <property type="match status" value="1"/>
</dbReference>
<evidence type="ECO:0000256" key="2">
    <source>
        <dbReference type="ARBA" id="ARBA00022692"/>
    </source>
</evidence>
<keyword evidence="8" id="KW-1185">Reference proteome</keyword>
<evidence type="ECO:0000313" key="8">
    <source>
        <dbReference type="Proteomes" id="UP000198850"/>
    </source>
</evidence>
<keyword evidence="5" id="KW-0175">Coiled coil</keyword>
<dbReference type="RefSeq" id="WP_175470652.1">
    <property type="nucleotide sequence ID" value="NZ_FNRA01000013.1"/>
</dbReference>
<evidence type="ECO:0000256" key="1">
    <source>
        <dbReference type="ARBA" id="ARBA00004167"/>
    </source>
</evidence>
<keyword evidence="3 6" id="KW-1133">Transmembrane helix</keyword>
<feature type="transmembrane region" description="Helical" evidence="6">
    <location>
        <begin position="46"/>
        <end position="66"/>
    </location>
</feature>
<dbReference type="EMBL" id="FNRA01000013">
    <property type="protein sequence ID" value="SEB17140.1"/>
    <property type="molecule type" value="Genomic_DNA"/>
</dbReference>